<evidence type="ECO:0000256" key="1">
    <source>
        <dbReference type="SAM" id="SignalP"/>
    </source>
</evidence>
<comment type="caution">
    <text evidence="2">The sequence shown here is derived from an EMBL/GenBank/DDBJ whole genome shotgun (WGS) entry which is preliminary data.</text>
</comment>
<protein>
    <submittedName>
        <fullName evidence="2">Uncharacterized protein</fullName>
    </submittedName>
</protein>
<dbReference type="OrthoDB" id="4018855at2759"/>
<feature type="chain" id="PRO_5040995574" evidence="1">
    <location>
        <begin position="19"/>
        <end position="335"/>
    </location>
</feature>
<dbReference type="EMBL" id="CANTUO010000003">
    <property type="protein sequence ID" value="CAI5758874.1"/>
    <property type="molecule type" value="Genomic_DNA"/>
</dbReference>
<keyword evidence="3" id="KW-1185">Reference proteome</keyword>
<evidence type="ECO:0000313" key="2">
    <source>
        <dbReference type="EMBL" id="CAI5758874.1"/>
    </source>
</evidence>
<gene>
    <name evidence="2" type="ORF">CANVERA_P3384</name>
</gene>
<reference evidence="2" key="1">
    <citation type="submission" date="2022-12" db="EMBL/GenBank/DDBJ databases">
        <authorList>
            <person name="Brejova B."/>
        </authorList>
    </citation>
    <scope>NUCLEOTIDE SEQUENCE</scope>
</reference>
<feature type="signal peptide" evidence="1">
    <location>
        <begin position="1"/>
        <end position="18"/>
    </location>
</feature>
<dbReference type="Proteomes" id="UP001152885">
    <property type="component" value="Unassembled WGS sequence"/>
</dbReference>
<proteinExistence type="predicted"/>
<dbReference type="AlphaFoldDB" id="A0A9W4TXT7"/>
<evidence type="ECO:0000313" key="3">
    <source>
        <dbReference type="Proteomes" id="UP001152885"/>
    </source>
</evidence>
<keyword evidence="1" id="KW-0732">Signal</keyword>
<name>A0A9W4TXT7_9ASCO</name>
<sequence length="335" mass="37065">MNILVYLLLIFQSQFVLSVPYNNGFATLSVNQTEVLQNLIAGLKEYNAEQGIPKYAKFKKRSSIKRFDNITMNNGTENVYAPIIMKRDVQFTNHSSNYSVTTLQKRSDLPILDTILTALKDSQISLVIIDFGLLNKAILDVVISTTIWILRMNLINLTDLVTAINKSGIIVDVINLTLNDPAVLPGVLNITTNVLKEGGINLSNLLRKREVETVIDLRTNLVPNKQIRLNKRESELLNDLFVSLRDSGLAISVIQHLLTTPELSQPAAYFLVQVINSGALTLPQLISALIQSNTLPIVIQQVLSVAPQLLGQVGNLITSLVQNGTIARSLLNQFL</sequence>
<accession>A0A9W4TXT7</accession>
<organism evidence="2 3">
    <name type="scientific">Candida verbasci</name>
    <dbReference type="NCBI Taxonomy" id="1227364"/>
    <lineage>
        <taxon>Eukaryota</taxon>
        <taxon>Fungi</taxon>
        <taxon>Dikarya</taxon>
        <taxon>Ascomycota</taxon>
        <taxon>Saccharomycotina</taxon>
        <taxon>Pichiomycetes</taxon>
        <taxon>Debaryomycetaceae</taxon>
        <taxon>Candida/Lodderomyces clade</taxon>
        <taxon>Candida</taxon>
    </lineage>
</organism>